<dbReference type="PANTHER" id="PTHR28570:SF3">
    <property type="entry name" value="ASPARTYL AMINOPEPTIDASE"/>
    <property type="match status" value="1"/>
</dbReference>
<dbReference type="Gene3D" id="3.40.630.10">
    <property type="entry name" value="Zn peptidases"/>
    <property type="match status" value="1"/>
</dbReference>
<evidence type="ECO:0000256" key="8">
    <source>
        <dbReference type="ARBA" id="ARBA00022801"/>
    </source>
</evidence>
<dbReference type="EC" id="3.4.11.21" evidence="4"/>
<comment type="cofactor">
    <cofactor evidence="2">
        <name>Zn(2+)</name>
        <dbReference type="ChEBI" id="CHEBI:29105"/>
    </cofactor>
</comment>
<dbReference type="EMBL" id="MCFL01000061">
    <property type="protein sequence ID" value="ORZ31340.1"/>
    <property type="molecule type" value="Genomic_DNA"/>
</dbReference>
<evidence type="ECO:0000256" key="2">
    <source>
        <dbReference type="ARBA" id="ARBA00001947"/>
    </source>
</evidence>
<comment type="caution">
    <text evidence="12">The sequence shown here is derived from an EMBL/GenBank/DDBJ whole genome shotgun (WGS) entry which is preliminary data.</text>
</comment>
<evidence type="ECO:0000256" key="4">
    <source>
        <dbReference type="ARBA" id="ARBA00011965"/>
    </source>
</evidence>
<evidence type="ECO:0000256" key="7">
    <source>
        <dbReference type="ARBA" id="ARBA00022723"/>
    </source>
</evidence>
<comment type="catalytic activity">
    <reaction evidence="1">
        <text>Release of an N-terminal aspartate or glutamate from a peptide, with a preference for aspartate.</text>
        <dbReference type="EC" id="3.4.11.21"/>
    </reaction>
</comment>
<dbReference type="CDD" id="cd05658">
    <property type="entry name" value="M18_DAP"/>
    <property type="match status" value="1"/>
</dbReference>
<dbReference type="PANTHER" id="PTHR28570">
    <property type="entry name" value="ASPARTYL AMINOPEPTIDASE"/>
    <property type="match status" value="1"/>
</dbReference>
<evidence type="ECO:0000256" key="3">
    <source>
        <dbReference type="ARBA" id="ARBA00008290"/>
    </source>
</evidence>
<sequence length="557" mass="59451">MSKASDKCDGNAKPRPASLSSWSSLLGSCCGSTSQDHIGLGHDHSDADLLKRHSKSYGTIDAEPLPLPSSFIASQTWIASMHSSTSLAATAASKVPQAARGFLEFVNASPSPFHAVAEARRRLDAAGFTALKERECWDGKLVPGGKYYFTRNASSVIAFVVGQKFKPGNGFSMVAAHTDSPCLKLKPVSGKTKNGYLMVGVQTYGGGLWHTWFDRDLGVAGRVIVNGKEHKLVKIDEPILRIPTLAIHLDRAVNDGFTFNKENHLIPVLASVAEAELNAPAAPKVEGAKHHSILLAMLAEKLGANVDATAINDVELCLFDTTPAVIGGALSEYVFAPRCDNLVMSYTGLSALLNHAADAEAVANDEAVALVALFDNEEVGSLSAYGADSHFLESALRRVTSGVATDAHGRSSSAFEEAMQKSYLVSADMAHALHPNHAEKHEDLHQPRMNKGVVIKHNANQRYATTAPTSALLRAAAQRAGVPLQEFVVRNDSPCGSTIGPILSGKLGLRTIDVGNPQLSMHSIREQAGTKDIEEAILLFTAVFKHCAQIDKELIVD</sequence>
<dbReference type="SUPFAM" id="SSF53187">
    <property type="entry name" value="Zn-dependent exopeptidases"/>
    <property type="match status" value="1"/>
</dbReference>
<protein>
    <recommendedName>
        <fullName evidence="4">aspartyl aminopeptidase</fullName>
        <ecNumber evidence="4">3.4.11.21</ecNumber>
    </recommendedName>
</protein>
<proteinExistence type="inferred from homology"/>
<keyword evidence="6 11" id="KW-0645">Protease</keyword>
<keyword evidence="8 11" id="KW-0378">Hydrolase</keyword>
<dbReference type="GO" id="GO:0008270">
    <property type="term" value="F:zinc ion binding"/>
    <property type="evidence" value="ECO:0007669"/>
    <property type="project" value="InterPro"/>
</dbReference>
<evidence type="ECO:0000256" key="1">
    <source>
        <dbReference type="ARBA" id="ARBA00001335"/>
    </source>
</evidence>
<dbReference type="AlphaFoldDB" id="A0A1Y2H9S7"/>
<keyword evidence="9 11" id="KW-0862">Zinc</keyword>
<dbReference type="Pfam" id="PF02127">
    <property type="entry name" value="Peptidase_M18"/>
    <property type="match status" value="1"/>
</dbReference>
<dbReference type="PROSITE" id="PS51257">
    <property type="entry name" value="PROKAR_LIPOPROTEIN"/>
    <property type="match status" value="1"/>
</dbReference>
<dbReference type="OrthoDB" id="9880441at2759"/>
<evidence type="ECO:0000256" key="5">
    <source>
        <dbReference type="ARBA" id="ARBA00022438"/>
    </source>
</evidence>
<name>A0A1Y2H9S7_9FUNG</name>
<dbReference type="GO" id="GO:0004177">
    <property type="term" value="F:aminopeptidase activity"/>
    <property type="evidence" value="ECO:0007669"/>
    <property type="project" value="UniProtKB-KW"/>
</dbReference>
<dbReference type="GO" id="GO:0006508">
    <property type="term" value="P:proteolysis"/>
    <property type="evidence" value="ECO:0007669"/>
    <property type="project" value="UniProtKB-KW"/>
</dbReference>
<comment type="similarity">
    <text evidence="3 11">Belongs to the peptidase M18 family.</text>
</comment>
<dbReference type="InterPro" id="IPR001948">
    <property type="entry name" value="Peptidase_M18"/>
</dbReference>
<dbReference type="STRING" id="765915.A0A1Y2H9S7"/>
<gene>
    <name evidence="12" type="ORF">BCR44DRAFT_1417173</name>
</gene>
<evidence type="ECO:0000256" key="9">
    <source>
        <dbReference type="ARBA" id="ARBA00022833"/>
    </source>
</evidence>
<dbReference type="Proteomes" id="UP000193411">
    <property type="component" value="Unassembled WGS sequence"/>
</dbReference>
<keyword evidence="5 11" id="KW-0031">Aminopeptidase</keyword>
<dbReference type="InterPro" id="IPR023358">
    <property type="entry name" value="Peptidase_M18_dom2"/>
</dbReference>
<keyword evidence="10 11" id="KW-0482">Metalloprotease</keyword>
<dbReference type="NCBIfam" id="NF002759">
    <property type="entry name" value="PRK02813.1"/>
    <property type="match status" value="1"/>
</dbReference>
<dbReference type="GO" id="GO:0005737">
    <property type="term" value="C:cytoplasm"/>
    <property type="evidence" value="ECO:0007669"/>
    <property type="project" value="UniProtKB-ARBA"/>
</dbReference>
<reference evidence="12 13" key="1">
    <citation type="submission" date="2016-07" db="EMBL/GenBank/DDBJ databases">
        <title>Pervasive Adenine N6-methylation of Active Genes in Fungi.</title>
        <authorList>
            <consortium name="DOE Joint Genome Institute"/>
            <person name="Mondo S.J."/>
            <person name="Dannebaum R.O."/>
            <person name="Kuo R.C."/>
            <person name="Labutti K."/>
            <person name="Haridas S."/>
            <person name="Kuo A."/>
            <person name="Salamov A."/>
            <person name="Ahrendt S.R."/>
            <person name="Lipzen A."/>
            <person name="Sullivan W."/>
            <person name="Andreopoulos W.B."/>
            <person name="Clum A."/>
            <person name="Lindquist E."/>
            <person name="Daum C."/>
            <person name="Ramamoorthy G.K."/>
            <person name="Gryganskyi A."/>
            <person name="Culley D."/>
            <person name="Magnuson J.K."/>
            <person name="James T.Y."/>
            <person name="O'Malley M.A."/>
            <person name="Stajich J.E."/>
            <person name="Spatafora J.W."/>
            <person name="Visel A."/>
            <person name="Grigoriev I.V."/>
        </authorList>
    </citation>
    <scope>NUCLEOTIDE SEQUENCE [LARGE SCALE GENOMIC DNA]</scope>
    <source>
        <strain evidence="12 13">PL171</strain>
    </source>
</reference>
<evidence type="ECO:0000256" key="6">
    <source>
        <dbReference type="ARBA" id="ARBA00022670"/>
    </source>
</evidence>
<dbReference type="PRINTS" id="PR00932">
    <property type="entry name" value="AMINO1PTASE"/>
</dbReference>
<dbReference type="GO" id="GO:0008237">
    <property type="term" value="F:metallopeptidase activity"/>
    <property type="evidence" value="ECO:0007669"/>
    <property type="project" value="UniProtKB-KW"/>
</dbReference>
<organism evidence="12 13">
    <name type="scientific">Catenaria anguillulae PL171</name>
    <dbReference type="NCBI Taxonomy" id="765915"/>
    <lineage>
        <taxon>Eukaryota</taxon>
        <taxon>Fungi</taxon>
        <taxon>Fungi incertae sedis</taxon>
        <taxon>Blastocladiomycota</taxon>
        <taxon>Blastocladiomycetes</taxon>
        <taxon>Blastocladiales</taxon>
        <taxon>Catenariaceae</taxon>
        <taxon>Catenaria</taxon>
    </lineage>
</organism>
<dbReference type="SUPFAM" id="SSF101821">
    <property type="entry name" value="Aminopeptidase/glucanase lid domain"/>
    <property type="match status" value="1"/>
</dbReference>
<evidence type="ECO:0000313" key="12">
    <source>
        <dbReference type="EMBL" id="ORZ31340.1"/>
    </source>
</evidence>
<evidence type="ECO:0000256" key="11">
    <source>
        <dbReference type="RuleBase" id="RU004386"/>
    </source>
</evidence>
<keyword evidence="7 11" id="KW-0479">Metal-binding</keyword>
<keyword evidence="13" id="KW-1185">Reference proteome</keyword>
<dbReference type="Gene3D" id="2.30.250.10">
    <property type="entry name" value="Aminopeptidase i, Domain 2"/>
    <property type="match status" value="1"/>
</dbReference>
<evidence type="ECO:0000313" key="13">
    <source>
        <dbReference type="Proteomes" id="UP000193411"/>
    </source>
</evidence>
<accession>A0A1Y2H9S7</accession>
<evidence type="ECO:0000256" key="10">
    <source>
        <dbReference type="ARBA" id="ARBA00023049"/>
    </source>
</evidence>
<dbReference type="FunFam" id="2.30.250.10:FF:000001">
    <property type="entry name" value="Aspartyl aminopeptidase 1"/>
    <property type="match status" value="1"/>
</dbReference>